<dbReference type="PATRIC" id="fig|1053206.3.peg.5755"/>
<accession>J8CX81</accession>
<protein>
    <submittedName>
        <fullName evidence="1">Uncharacterized protein</fullName>
    </submittedName>
</protein>
<dbReference type="AlphaFoldDB" id="J8CX81"/>
<reference evidence="1 2" key="1">
    <citation type="submission" date="2012-04" db="EMBL/GenBank/DDBJ databases">
        <title>The Genome Sequence of Bacillus cereus HuA4-10.</title>
        <authorList>
            <consortium name="The Broad Institute Genome Sequencing Platform"/>
            <consortium name="The Broad Institute Genome Sequencing Center for Infectious Disease"/>
            <person name="Feldgarden M."/>
            <person name="Van der Auwera G.A."/>
            <person name="Mahillon J."/>
            <person name="Duprez V."/>
            <person name="Timmery S."/>
            <person name="Mattelet C."/>
            <person name="Dierick K."/>
            <person name="Sun M."/>
            <person name="Yu Z."/>
            <person name="Zhu L."/>
            <person name="Hu X."/>
            <person name="Shank E.B."/>
            <person name="Swiecicka I."/>
            <person name="Hansen B.M."/>
            <person name="Andrup L."/>
            <person name="Young S.K."/>
            <person name="Zeng Q."/>
            <person name="Gargeya S."/>
            <person name="Fitzgerald M."/>
            <person name="Haas B."/>
            <person name="Abouelleil A."/>
            <person name="Alvarado L."/>
            <person name="Arachchi H.M."/>
            <person name="Berlin A."/>
            <person name="Chapman S.B."/>
            <person name="Goldberg J."/>
            <person name="Griggs A."/>
            <person name="Gujja S."/>
            <person name="Hansen M."/>
            <person name="Howarth C."/>
            <person name="Imamovic A."/>
            <person name="Larimer J."/>
            <person name="McCowen C."/>
            <person name="Montmayeur A."/>
            <person name="Murphy C."/>
            <person name="Neiman D."/>
            <person name="Pearson M."/>
            <person name="Priest M."/>
            <person name="Roberts A."/>
            <person name="Saif S."/>
            <person name="Shea T."/>
            <person name="Sisk P."/>
            <person name="Sykes S."/>
            <person name="Wortman J."/>
            <person name="Nusbaum C."/>
            <person name="Birren B."/>
        </authorList>
    </citation>
    <scope>NUCLEOTIDE SEQUENCE [LARGE SCALE GENOMIC DNA]</scope>
    <source>
        <strain evidence="1 2">HuA4-10</strain>
    </source>
</reference>
<organism evidence="1 2">
    <name type="scientific">Bacillus cereus HuA4-10</name>
    <dbReference type="NCBI Taxonomy" id="1053206"/>
    <lineage>
        <taxon>Bacteria</taxon>
        <taxon>Bacillati</taxon>
        <taxon>Bacillota</taxon>
        <taxon>Bacilli</taxon>
        <taxon>Bacillales</taxon>
        <taxon>Bacillaceae</taxon>
        <taxon>Bacillus</taxon>
        <taxon>Bacillus cereus group</taxon>
    </lineage>
</organism>
<dbReference type="EMBL" id="AHEA01000055">
    <property type="protein sequence ID" value="EJQ71897.1"/>
    <property type="molecule type" value="Genomic_DNA"/>
</dbReference>
<evidence type="ECO:0000313" key="2">
    <source>
        <dbReference type="Proteomes" id="UP000006977"/>
    </source>
</evidence>
<proteinExistence type="predicted"/>
<gene>
    <name evidence="1" type="ORF">IGC_05622</name>
</gene>
<comment type="caution">
    <text evidence="1">The sequence shown here is derived from an EMBL/GenBank/DDBJ whole genome shotgun (WGS) entry which is preliminary data.</text>
</comment>
<sequence length="80" mass="9059">MHQIKEKQCVNNSYALGENNINNVDDNEKLNGTIFLSGQLLNSIDENEKAFATTNNLSRCSWLLIEEGLRNFALSYPIIL</sequence>
<dbReference type="HOGENOM" id="CLU_2582258_0_0_9"/>
<evidence type="ECO:0000313" key="1">
    <source>
        <dbReference type="EMBL" id="EJQ71897.1"/>
    </source>
</evidence>
<dbReference type="RefSeq" id="WP_002204564.1">
    <property type="nucleotide sequence ID" value="NZ_JH792151.1"/>
</dbReference>
<name>J8CX81_BACCE</name>
<dbReference type="Proteomes" id="UP000006977">
    <property type="component" value="Unassembled WGS sequence"/>
</dbReference>